<sequence>MARFEVGAEDLLHSRFAVSPAFELDGLLRLMSRGGGRLLSAWSARLLPAFDELRRQTDLDAVLALQADHQGAGFVAVPPVGMLQTWEDDLAAIRSTTLERARAEIAECLAARPTLAVDARTQAVLDAPDVVARLAVALRPGMPFLLPSGLSCARSTSET</sequence>
<keyword evidence="2" id="KW-1185">Reference proteome</keyword>
<evidence type="ECO:0000313" key="2">
    <source>
        <dbReference type="Proteomes" id="UP001499854"/>
    </source>
</evidence>
<gene>
    <name evidence="1" type="ORF">GCM10009838_59350</name>
</gene>
<name>A0ABP5E1I0_9ACTN</name>
<comment type="caution">
    <text evidence="1">The sequence shown here is derived from an EMBL/GenBank/DDBJ whole genome shotgun (WGS) entry which is preliminary data.</text>
</comment>
<dbReference type="RefSeq" id="WP_344660443.1">
    <property type="nucleotide sequence ID" value="NZ_BAAAQM010000040.1"/>
</dbReference>
<reference evidence="2" key="1">
    <citation type="journal article" date="2019" name="Int. J. Syst. Evol. Microbiol.">
        <title>The Global Catalogue of Microorganisms (GCM) 10K type strain sequencing project: providing services to taxonomists for standard genome sequencing and annotation.</title>
        <authorList>
            <consortium name="The Broad Institute Genomics Platform"/>
            <consortium name="The Broad Institute Genome Sequencing Center for Infectious Disease"/>
            <person name="Wu L."/>
            <person name="Ma J."/>
        </authorList>
    </citation>
    <scope>NUCLEOTIDE SEQUENCE [LARGE SCALE GENOMIC DNA]</scope>
    <source>
        <strain evidence="2">JCM 16013</strain>
    </source>
</reference>
<proteinExistence type="predicted"/>
<dbReference type="EMBL" id="BAAAQM010000040">
    <property type="protein sequence ID" value="GAA1988623.1"/>
    <property type="molecule type" value="Genomic_DNA"/>
</dbReference>
<evidence type="ECO:0000313" key="1">
    <source>
        <dbReference type="EMBL" id="GAA1988623.1"/>
    </source>
</evidence>
<accession>A0ABP5E1I0</accession>
<dbReference type="Proteomes" id="UP001499854">
    <property type="component" value="Unassembled WGS sequence"/>
</dbReference>
<protein>
    <submittedName>
        <fullName evidence="1">Uncharacterized protein</fullName>
    </submittedName>
</protein>
<organism evidence="1 2">
    <name type="scientific">Catenulispora subtropica</name>
    <dbReference type="NCBI Taxonomy" id="450798"/>
    <lineage>
        <taxon>Bacteria</taxon>
        <taxon>Bacillati</taxon>
        <taxon>Actinomycetota</taxon>
        <taxon>Actinomycetes</taxon>
        <taxon>Catenulisporales</taxon>
        <taxon>Catenulisporaceae</taxon>
        <taxon>Catenulispora</taxon>
    </lineage>
</organism>